<sequence>MNLDLMLEDLAELVVCESFSADHEAVARSARVVADLGSRRLGAHPETIVIDGVTHLRWSFGTPRVLLVGHHDTVWPVGTLAEHPWSLVDGIARGPGVFDMKAGLVQAFHALAALPSPDGVCVLVTGDEEVGSPTSRALIEESARGCAAAFVLEASADGGALKTARKGTSNYRVTVHGRAAHAGLEPEKGANAAVELAHQILALSSIAASVDGGPAPGRPGGLGPATVTPTVLSGGTTVNTVPALAGVEVDVRVPTVAAQERVDELVRALVPRVPGTRLEVSGGPNRPPLEETSSARLFELARRIAKDLGMGAVRGVAVGGASDGNFTAGAGCPTLDGLGAVGGGAHAAHEHVVVAEMPGRARLLAGLISAVLAGELAAPAAEAPAPGQTSVALGDGPAPSGDGSAPRRDGPAPQKDHSAPRRDDSTSQEDHSAAREDHSAPSGRGGG</sequence>
<dbReference type="Gene3D" id="3.40.630.10">
    <property type="entry name" value="Zn peptidases"/>
    <property type="match status" value="1"/>
</dbReference>
<feature type="compositionally biased region" description="Basic and acidic residues" evidence="3">
    <location>
        <begin position="405"/>
        <end position="439"/>
    </location>
</feature>
<evidence type="ECO:0000256" key="1">
    <source>
        <dbReference type="ARBA" id="ARBA00022723"/>
    </source>
</evidence>
<dbReference type="InterPro" id="IPR011650">
    <property type="entry name" value="Peptidase_M20_dimer"/>
</dbReference>
<evidence type="ECO:0000313" key="6">
    <source>
        <dbReference type="Proteomes" id="UP001230426"/>
    </source>
</evidence>
<gene>
    <name evidence="5" type="ORF">J2S55_005808</name>
</gene>
<dbReference type="GO" id="GO:0004180">
    <property type="term" value="F:carboxypeptidase activity"/>
    <property type="evidence" value="ECO:0007669"/>
    <property type="project" value="UniProtKB-KW"/>
</dbReference>
<dbReference type="CDD" id="cd03885">
    <property type="entry name" value="M20_CPDG2"/>
    <property type="match status" value="1"/>
</dbReference>
<dbReference type="InterPro" id="IPR036264">
    <property type="entry name" value="Bact_exopeptidase_dim_dom"/>
</dbReference>
<dbReference type="Gene3D" id="3.30.70.360">
    <property type="match status" value="1"/>
</dbReference>
<name>A0ABT9RCF8_9ACTN</name>
<dbReference type="InterPro" id="IPR017150">
    <property type="entry name" value="Pept_M20_glutamate_carboxypep"/>
</dbReference>
<dbReference type="Proteomes" id="UP001230426">
    <property type="component" value="Unassembled WGS sequence"/>
</dbReference>
<reference evidence="5 6" key="1">
    <citation type="submission" date="2023-07" db="EMBL/GenBank/DDBJ databases">
        <title>Sequencing the genomes of 1000 actinobacteria strains.</title>
        <authorList>
            <person name="Klenk H.-P."/>
        </authorList>
    </citation>
    <scope>NUCLEOTIDE SEQUENCE [LARGE SCALE GENOMIC DNA]</scope>
    <source>
        <strain evidence="5 6">DSM 44109</strain>
    </source>
</reference>
<accession>A0ABT9RCF8</accession>
<dbReference type="EC" id="3.4.17.11" evidence="5"/>
<dbReference type="EMBL" id="JAUSRB010000002">
    <property type="protein sequence ID" value="MDP9866542.1"/>
    <property type="molecule type" value="Genomic_DNA"/>
</dbReference>
<keyword evidence="5" id="KW-0121">Carboxypeptidase</keyword>
<evidence type="ECO:0000256" key="2">
    <source>
        <dbReference type="ARBA" id="ARBA00022801"/>
    </source>
</evidence>
<keyword evidence="1" id="KW-0479">Metal-binding</keyword>
<dbReference type="SUPFAM" id="SSF55031">
    <property type="entry name" value="Bacterial exopeptidase dimerisation domain"/>
    <property type="match status" value="1"/>
</dbReference>
<protein>
    <submittedName>
        <fullName evidence="5">Glutamate carboxypeptidase</fullName>
        <ecNumber evidence="5">3.4.17.11</ecNumber>
    </submittedName>
</protein>
<keyword evidence="6" id="KW-1185">Reference proteome</keyword>
<feature type="region of interest" description="Disordered" evidence="3">
    <location>
        <begin position="383"/>
        <end position="447"/>
    </location>
</feature>
<comment type="caution">
    <text evidence="5">The sequence shown here is derived from an EMBL/GenBank/DDBJ whole genome shotgun (WGS) entry which is preliminary data.</text>
</comment>
<dbReference type="PANTHER" id="PTHR43808">
    <property type="entry name" value="ACETYLORNITHINE DEACETYLASE"/>
    <property type="match status" value="1"/>
</dbReference>
<dbReference type="SUPFAM" id="SSF53187">
    <property type="entry name" value="Zn-dependent exopeptidases"/>
    <property type="match status" value="1"/>
</dbReference>
<dbReference type="PIRSF" id="PIRSF037238">
    <property type="entry name" value="Carboxypeptidase_G2"/>
    <property type="match status" value="1"/>
</dbReference>
<keyword evidence="2 5" id="KW-0378">Hydrolase</keyword>
<dbReference type="PANTHER" id="PTHR43808:SF9">
    <property type="entry name" value="BLL0789 PROTEIN"/>
    <property type="match status" value="1"/>
</dbReference>
<dbReference type="RefSeq" id="WP_306867414.1">
    <property type="nucleotide sequence ID" value="NZ_JAUSRB010000002.1"/>
</dbReference>
<evidence type="ECO:0000313" key="5">
    <source>
        <dbReference type="EMBL" id="MDP9866542.1"/>
    </source>
</evidence>
<evidence type="ECO:0000256" key="3">
    <source>
        <dbReference type="SAM" id="MobiDB-lite"/>
    </source>
</evidence>
<dbReference type="Pfam" id="PF07687">
    <property type="entry name" value="M20_dimer"/>
    <property type="match status" value="1"/>
</dbReference>
<feature type="domain" description="Peptidase M20 dimerisation" evidence="4">
    <location>
        <begin position="163"/>
        <end position="270"/>
    </location>
</feature>
<proteinExistence type="predicted"/>
<organism evidence="5 6">
    <name type="scientific">Streptosporangium brasiliense</name>
    <dbReference type="NCBI Taxonomy" id="47480"/>
    <lineage>
        <taxon>Bacteria</taxon>
        <taxon>Bacillati</taxon>
        <taxon>Actinomycetota</taxon>
        <taxon>Actinomycetes</taxon>
        <taxon>Streptosporangiales</taxon>
        <taxon>Streptosporangiaceae</taxon>
        <taxon>Streptosporangium</taxon>
    </lineage>
</organism>
<dbReference type="InterPro" id="IPR050072">
    <property type="entry name" value="Peptidase_M20A"/>
</dbReference>
<evidence type="ECO:0000259" key="4">
    <source>
        <dbReference type="Pfam" id="PF07687"/>
    </source>
</evidence>
<keyword evidence="5" id="KW-0645">Protease</keyword>
<dbReference type="InterPro" id="IPR002933">
    <property type="entry name" value="Peptidase_M20"/>
</dbReference>
<dbReference type="Pfam" id="PF01546">
    <property type="entry name" value="Peptidase_M20"/>
    <property type="match status" value="1"/>
</dbReference>